<dbReference type="Proteomes" id="UP000235388">
    <property type="component" value="Unassembled WGS sequence"/>
</dbReference>
<accession>A0A2N5VUE6</accession>
<reference evidence="1 2" key="1">
    <citation type="submission" date="2017-11" db="EMBL/GenBank/DDBJ databases">
        <title>De novo assembly and phasing of dikaryotic genomes from two isolates of Puccinia coronata f. sp. avenae, the causal agent of oat crown rust.</title>
        <authorList>
            <person name="Miller M.E."/>
            <person name="Zhang Y."/>
            <person name="Omidvar V."/>
            <person name="Sperschneider J."/>
            <person name="Schwessinger B."/>
            <person name="Raley C."/>
            <person name="Palmer J.M."/>
            <person name="Garnica D."/>
            <person name="Upadhyaya N."/>
            <person name="Rathjen J."/>
            <person name="Taylor J.M."/>
            <person name="Park R.F."/>
            <person name="Dodds P.N."/>
            <person name="Hirsch C.D."/>
            <person name="Kianian S.F."/>
            <person name="Figueroa M."/>
        </authorList>
    </citation>
    <scope>NUCLEOTIDE SEQUENCE [LARGE SCALE GENOMIC DNA]</scope>
    <source>
        <strain evidence="1">12NC29</strain>
    </source>
</reference>
<organism evidence="1 2">
    <name type="scientific">Puccinia coronata f. sp. avenae</name>
    <dbReference type="NCBI Taxonomy" id="200324"/>
    <lineage>
        <taxon>Eukaryota</taxon>
        <taxon>Fungi</taxon>
        <taxon>Dikarya</taxon>
        <taxon>Basidiomycota</taxon>
        <taxon>Pucciniomycotina</taxon>
        <taxon>Pucciniomycetes</taxon>
        <taxon>Pucciniales</taxon>
        <taxon>Pucciniaceae</taxon>
        <taxon>Puccinia</taxon>
    </lineage>
</organism>
<protein>
    <submittedName>
        <fullName evidence="1">Uncharacterized protein</fullName>
    </submittedName>
</protein>
<gene>
    <name evidence="1" type="ORF">PCANC_06692</name>
</gene>
<name>A0A2N5VUE6_9BASI</name>
<dbReference type="AlphaFoldDB" id="A0A2N5VUE6"/>
<evidence type="ECO:0000313" key="1">
    <source>
        <dbReference type="EMBL" id="PLW53614.1"/>
    </source>
</evidence>
<proteinExistence type="predicted"/>
<keyword evidence="2" id="KW-1185">Reference proteome</keyword>
<sequence length="60" mass="6722">MSPSHVHPDGRSSIVVSPLFGMQAEADDNYLGYEKFAADDEWFKFGSLFGEPAEVEQQRT</sequence>
<evidence type="ECO:0000313" key="2">
    <source>
        <dbReference type="Proteomes" id="UP000235388"/>
    </source>
</evidence>
<dbReference type="EMBL" id="PGCJ01000059">
    <property type="protein sequence ID" value="PLW53614.1"/>
    <property type="molecule type" value="Genomic_DNA"/>
</dbReference>
<comment type="caution">
    <text evidence="1">The sequence shown here is derived from an EMBL/GenBank/DDBJ whole genome shotgun (WGS) entry which is preliminary data.</text>
</comment>